<sequence length="81" mass="9481">MAYPAIVFGPRGRLDKVTRRIESQVRPLRTYLESDVRIRTKRMYHLNRKVRSGVKKGKGKEKERTCVCRSTDRPSSPVFKC</sequence>
<reference evidence="2" key="1">
    <citation type="submission" date="2015-06" db="EMBL/GenBank/DDBJ databases">
        <authorList>
            <person name="Nguyen H."/>
        </authorList>
    </citation>
    <scope>NUCLEOTIDE SEQUENCE</scope>
    <source>
        <strain evidence="2">DAOM 180753</strain>
    </source>
</reference>
<evidence type="ECO:0000256" key="1">
    <source>
        <dbReference type="SAM" id="MobiDB-lite"/>
    </source>
</evidence>
<keyword evidence="3" id="KW-1185">Reference proteome</keyword>
<name>A0AAI9X6X4_PENTH</name>
<protein>
    <submittedName>
        <fullName evidence="2">Uncharacterized protein</fullName>
    </submittedName>
</protein>
<reference evidence="2" key="2">
    <citation type="journal article" date="2016" name="Fungal Biol.">
        <title>Ochratoxin A production by Penicillium thymicola.</title>
        <authorList>
            <person name="Nguyen H.D.T."/>
            <person name="McMullin D.R."/>
            <person name="Ponomareva E."/>
            <person name="Riley R."/>
            <person name="Pomraning K.R."/>
            <person name="Baker S.E."/>
            <person name="Seifert K.A."/>
        </authorList>
    </citation>
    <scope>NUCLEOTIDE SEQUENCE</scope>
    <source>
        <strain evidence="2">DAOM 180753</strain>
    </source>
</reference>
<dbReference type="AlphaFoldDB" id="A0AAI9X6X4"/>
<proteinExistence type="predicted"/>
<evidence type="ECO:0000313" key="2">
    <source>
        <dbReference type="EMBL" id="KAJ9485744.1"/>
    </source>
</evidence>
<organism evidence="2 3">
    <name type="scientific">Penicillium thymicola</name>
    <dbReference type="NCBI Taxonomy" id="293382"/>
    <lineage>
        <taxon>Eukaryota</taxon>
        <taxon>Fungi</taxon>
        <taxon>Dikarya</taxon>
        <taxon>Ascomycota</taxon>
        <taxon>Pezizomycotina</taxon>
        <taxon>Eurotiomycetes</taxon>
        <taxon>Eurotiomycetidae</taxon>
        <taxon>Eurotiales</taxon>
        <taxon>Aspergillaceae</taxon>
        <taxon>Penicillium</taxon>
    </lineage>
</organism>
<feature type="compositionally biased region" description="Basic and acidic residues" evidence="1">
    <location>
        <begin position="60"/>
        <end position="72"/>
    </location>
</feature>
<evidence type="ECO:0000313" key="3">
    <source>
        <dbReference type="Proteomes" id="UP001227192"/>
    </source>
</evidence>
<feature type="region of interest" description="Disordered" evidence="1">
    <location>
        <begin position="52"/>
        <end position="81"/>
    </location>
</feature>
<comment type="caution">
    <text evidence="2">The sequence shown here is derived from an EMBL/GenBank/DDBJ whole genome shotgun (WGS) entry which is preliminary data.</text>
</comment>
<gene>
    <name evidence="2" type="ORF">VN97_g7607</name>
</gene>
<dbReference type="EMBL" id="LACB01000248">
    <property type="protein sequence ID" value="KAJ9485744.1"/>
    <property type="molecule type" value="Genomic_DNA"/>
</dbReference>
<accession>A0AAI9X6X4</accession>
<dbReference type="Proteomes" id="UP001227192">
    <property type="component" value="Unassembled WGS sequence"/>
</dbReference>